<evidence type="ECO:0000256" key="3">
    <source>
        <dbReference type="ARBA" id="ARBA00022741"/>
    </source>
</evidence>
<dbReference type="UniPathway" id="UPA00340">
    <property type="reaction ID" value="UER00458"/>
</dbReference>
<dbReference type="PANTHER" id="PTHR21060:SF15">
    <property type="entry name" value="ACETATE KINASE-RELATED"/>
    <property type="match status" value="1"/>
</dbReference>
<feature type="binding site" evidence="6">
    <location>
        <begin position="207"/>
        <end position="211"/>
    </location>
    <ligand>
        <name>ATP</name>
        <dbReference type="ChEBI" id="CHEBI:30616"/>
    </ligand>
</feature>
<evidence type="ECO:0000256" key="5">
    <source>
        <dbReference type="ARBA" id="ARBA00022840"/>
    </source>
</evidence>
<keyword evidence="6" id="KW-0460">Magnesium</keyword>
<evidence type="ECO:0000256" key="2">
    <source>
        <dbReference type="ARBA" id="ARBA00022679"/>
    </source>
</evidence>
<dbReference type="GO" id="GO:0006083">
    <property type="term" value="P:acetate metabolic process"/>
    <property type="evidence" value="ECO:0007669"/>
    <property type="project" value="TreeGrafter"/>
</dbReference>
<dbReference type="InterPro" id="IPR004372">
    <property type="entry name" value="Ac/propionate_kinase"/>
</dbReference>
<dbReference type="PRINTS" id="PR00471">
    <property type="entry name" value="ACETATEKNASE"/>
</dbReference>
<comment type="function">
    <text evidence="6">Catalyzes the formation of acetyl phosphate from acetate and ATP. Can also catalyze the reverse reaction.</text>
</comment>
<feature type="binding site" evidence="6">
    <location>
        <position position="15"/>
    </location>
    <ligand>
        <name>ATP</name>
        <dbReference type="ChEBI" id="CHEBI:30616"/>
    </ligand>
</feature>
<evidence type="ECO:0000256" key="4">
    <source>
        <dbReference type="ARBA" id="ARBA00022777"/>
    </source>
</evidence>
<feature type="binding site" evidence="6">
    <location>
        <position position="8"/>
    </location>
    <ligand>
        <name>Mg(2+)</name>
        <dbReference type="ChEBI" id="CHEBI:18420"/>
    </ligand>
</feature>
<comment type="cofactor">
    <cofactor evidence="6">
        <name>Mg(2+)</name>
        <dbReference type="ChEBI" id="CHEBI:18420"/>
    </cofactor>
    <cofactor evidence="6">
        <name>Mn(2+)</name>
        <dbReference type="ChEBI" id="CHEBI:29035"/>
    </cofactor>
    <text evidence="6">Mg(2+). Can also accept Mn(2+).</text>
</comment>
<evidence type="ECO:0000256" key="6">
    <source>
        <dbReference type="HAMAP-Rule" id="MF_00020"/>
    </source>
</evidence>
<dbReference type="Proteomes" id="UP000019243">
    <property type="component" value="Unassembled WGS sequence"/>
</dbReference>
<keyword evidence="4 6" id="KW-0418">Kinase</keyword>
<feature type="binding site" evidence="6">
    <location>
        <begin position="330"/>
        <end position="334"/>
    </location>
    <ligand>
        <name>ATP</name>
        <dbReference type="ChEBI" id="CHEBI:30616"/>
    </ligand>
</feature>
<accession>W7CTV2</accession>
<comment type="caution">
    <text evidence="8">The sequence shown here is derived from an EMBL/GenBank/DDBJ whole genome shotgun (WGS) entry which is preliminary data.</text>
</comment>
<dbReference type="GO" id="GO:0005524">
    <property type="term" value="F:ATP binding"/>
    <property type="evidence" value="ECO:0007669"/>
    <property type="project" value="UniProtKB-KW"/>
</dbReference>
<feature type="binding site" evidence="6">
    <location>
        <position position="90"/>
    </location>
    <ligand>
        <name>substrate</name>
    </ligand>
</feature>
<dbReference type="AlphaFoldDB" id="W7CTV2"/>
<dbReference type="PROSITE" id="PS01075">
    <property type="entry name" value="ACETATE_KINASE_1"/>
    <property type="match status" value="1"/>
</dbReference>
<evidence type="ECO:0000313" key="9">
    <source>
        <dbReference type="Proteomes" id="UP000019243"/>
    </source>
</evidence>
<keyword evidence="9" id="KW-1185">Reference proteome</keyword>
<name>W7CTV2_9LIST</name>
<reference evidence="8 9" key="1">
    <citation type="submission" date="2012-12" db="EMBL/GenBank/DDBJ databases">
        <title>Novel taxa of Listeriaceae from agricultural environments in the United States.</title>
        <authorList>
            <person name="den Bakker H.C."/>
            <person name="Allred A."/>
            <person name="Warchocki S."/>
            <person name="Wright E.M."/>
            <person name="Burrell A."/>
            <person name="Nightingale K.K."/>
            <person name="Kephart D."/>
            <person name="Wiedmann M."/>
        </authorList>
    </citation>
    <scope>NUCLEOTIDE SEQUENCE [LARGE SCALE GENOMIC DNA]</scope>
    <source>
        <strain evidence="8 9">FSL F6-1037</strain>
    </source>
</reference>
<dbReference type="RefSeq" id="WP_035314217.1">
    <property type="nucleotide sequence ID" value="NZ_AODH01000021.1"/>
</dbReference>
<dbReference type="SUPFAM" id="SSF53067">
    <property type="entry name" value="Actin-like ATPase domain"/>
    <property type="match status" value="2"/>
</dbReference>
<keyword evidence="3 6" id="KW-0547">Nucleotide-binding</keyword>
<dbReference type="HAMAP" id="MF_00020">
    <property type="entry name" value="Acetate_kinase"/>
    <property type="match status" value="1"/>
</dbReference>
<dbReference type="InterPro" id="IPR023865">
    <property type="entry name" value="Aliphatic_acid_kinase_CS"/>
</dbReference>
<comment type="subunit">
    <text evidence="6">Homodimer.</text>
</comment>
<feature type="binding site" evidence="6">
    <location>
        <begin position="282"/>
        <end position="284"/>
    </location>
    <ligand>
        <name>ATP</name>
        <dbReference type="ChEBI" id="CHEBI:30616"/>
    </ligand>
</feature>
<feature type="site" description="Transition state stabilizer" evidence="6">
    <location>
        <position position="240"/>
    </location>
</feature>
<dbReference type="NCBIfam" id="TIGR00016">
    <property type="entry name" value="ackA"/>
    <property type="match status" value="1"/>
</dbReference>
<organism evidence="8 9">
    <name type="scientific">Brochothrix campestris FSL F6-1037</name>
    <dbReference type="NCBI Taxonomy" id="1265861"/>
    <lineage>
        <taxon>Bacteria</taxon>
        <taxon>Bacillati</taxon>
        <taxon>Bacillota</taxon>
        <taxon>Bacilli</taxon>
        <taxon>Bacillales</taxon>
        <taxon>Listeriaceae</taxon>
        <taxon>Brochothrix</taxon>
    </lineage>
</organism>
<comment type="subcellular location">
    <subcellularLocation>
        <location evidence="6">Cytoplasm</location>
    </subcellularLocation>
</comment>
<comment type="similarity">
    <text evidence="1 6 7">Belongs to the acetokinase family.</text>
</comment>
<dbReference type="EMBL" id="AODH01000021">
    <property type="protein sequence ID" value="EUJ40140.1"/>
    <property type="molecule type" value="Genomic_DNA"/>
</dbReference>
<evidence type="ECO:0000256" key="1">
    <source>
        <dbReference type="ARBA" id="ARBA00008748"/>
    </source>
</evidence>
<feature type="active site" description="Proton donor/acceptor" evidence="6">
    <location>
        <position position="147"/>
    </location>
</feature>
<evidence type="ECO:0000256" key="7">
    <source>
        <dbReference type="RuleBase" id="RU003835"/>
    </source>
</evidence>
<dbReference type="PIRSF" id="PIRSF000722">
    <property type="entry name" value="Acetate_prop_kin"/>
    <property type="match status" value="1"/>
</dbReference>
<dbReference type="GO" id="GO:0000287">
    <property type="term" value="F:magnesium ion binding"/>
    <property type="evidence" value="ECO:0007669"/>
    <property type="project" value="UniProtKB-UniRule"/>
</dbReference>
<dbReference type="Gene3D" id="3.30.420.40">
    <property type="match status" value="2"/>
</dbReference>
<dbReference type="Pfam" id="PF00871">
    <property type="entry name" value="Acetate_kinase"/>
    <property type="match status" value="1"/>
</dbReference>
<feature type="binding site" evidence="6">
    <location>
        <position position="386"/>
    </location>
    <ligand>
        <name>Mg(2+)</name>
        <dbReference type="ChEBI" id="CHEBI:18420"/>
    </ligand>
</feature>
<keyword evidence="2 6" id="KW-0808">Transferase</keyword>
<dbReference type="EC" id="2.7.2.1" evidence="6"/>
<gene>
    <name evidence="6" type="primary">ackA</name>
    <name evidence="8" type="ORF">BCAMP_05601</name>
</gene>
<dbReference type="GO" id="GO:0006085">
    <property type="term" value="P:acetyl-CoA biosynthetic process"/>
    <property type="evidence" value="ECO:0007669"/>
    <property type="project" value="UniProtKB-UniRule"/>
</dbReference>
<dbReference type="GO" id="GO:0005737">
    <property type="term" value="C:cytoplasm"/>
    <property type="evidence" value="ECO:0007669"/>
    <property type="project" value="UniProtKB-SubCell"/>
</dbReference>
<dbReference type="InterPro" id="IPR000890">
    <property type="entry name" value="Aliphatic_acid_kin_short-chain"/>
</dbReference>
<dbReference type="GO" id="GO:0008776">
    <property type="term" value="F:acetate kinase activity"/>
    <property type="evidence" value="ECO:0007669"/>
    <property type="project" value="UniProtKB-UniRule"/>
</dbReference>
<keyword evidence="6" id="KW-0963">Cytoplasm</keyword>
<dbReference type="PANTHER" id="PTHR21060">
    <property type="entry name" value="ACETATE KINASE"/>
    <property type="match status" value="1"/>
</dbReference>
<comment type="pathway">
    <text evidence="6">Metabolic intermediate biosynthesis; acetyl-CoA biosynthesis; acetyl-CoA from acetate: step 1/2.</text>
</comment>
<proteinExistence type="inferred from homology"/>
<protein>
    <recommendedName>
        <fullName evidence="6">Acetate kinase</fullName>
        <ecNumber evidence="6">2.7.2.1</ecNumber>
    </recommendedName>
    <alternativeName>
        <fullName evidence="6">Acetokinase</fullName>
    </alternativeName>
</protein>
<feature type="site" description="Transition state stabilizer" evidence="6">
    <location>
        <position position="179"/>
    </location>
</feature>
<dbReference type="InterPro" id="IPR043129">
    <property type="entry name" value="ATPase_NBD"/>
</dbReference>
<dbReference type="PROSITE" id="PS01076">
    <property type="entry name" value="ACETATE_KINASE_2"/>
    <property type="match status" value="1"/>
</dbReference>
<dbReference type="OrthoDB" id="9802453at2"/>
<evidence type="ECO:0000313" key="8">
    <source>
        <dbReference type="EMBL" id="EUJ40140.1"/>
    </source>
</evidence>
<keyword evidence="6" id="KW-0479">Metal-binding</keyword>
<dbReference type="PATRIC" id="fig|1265861.3.peg.1109"/>
<dbReference type="CDD" id="cd24010">
    <property type="entry name" value="ASKHA_NBD_AcK_PK"/>
    <property type="match status" value="1"/>
</dbReference>
<sequence length="401" mass="43994">MHKIMAVNAGSSSLKFQLFEMPSEDVLAKGLIERIGMKDAVISIKTHTGKKHEEVSHIADHDQAVKMILEFLISLEVVKNLKEIYGTGHRIVHGGEQFTGATIVTPKVLAKIEQLAEFAPLHNKANATGIRAFQEAIPTAKTVAVFDTAFHQTMPPASFLYSIPYRYYQEHKIRKYGFHGTSHKYVSREAAKFMNRDLKDLRIISCHLGNGASLCAIKDGKSIDTTMGFTPLEGLTMGTRTGNIDPAVVPYIMEKENMSAAEVIDVFNKKSGLLGISELSSDLRDVTSAAQEGNYQSGLALSIFIKRVRETIGAYAVEMGGVDAIIFTAGVGENSVIVREQVIDGLQFMDIKVDKNLNESNENRGSTRSISSFNSKVEILVVPTDEEVEIARDVLSLSNQG</sequence>
<comment type="catalytic activity">
    <reaction evidence="6">
        <text>acetate + ATP = acetyl phosphate + ADP</text>
        <dbReference type="Rhea" id="RHEA:11352"/>
        <dbReference type="ChEBI" id="CHEBI:22191"/>
        <dbReference type="ChEBI" id="CHEBI:30089"/>
        <dbReference type="ChEBI" id="CHEBI:30616"/>
        <dbReference type="ChEBI" id="CHEBI:456216"/>
        <dbReference type="EC" id="2.7.2.1"/>
    </reaction>
</comment>
<dbReference type="STRING" id="1265861.BCAMP_05601"/>
<keyword evidence="5 6" id="KW-0067">ATP-binding</keyword>